<evidence type="ECO:0000313" key="3">
    <source>
        <dbReference type="Proteomes" id="UP000694863"/>
    </source>
</evidence>
<dbReference type="InterPro" id="IPR000010">
    <property type="entry name" value="Cystatin_dom"/>
</dbReference>
<proteinExistence type="predicted"/>
<reference evidence="4" key="1">
    <citation type="submission" date="2025-08" db="UniProtKB">
        <authorList>
            <consortium name="RefSeq"/>
        </authorList>
    </citation>
    <scope>IDENTIFICATION</scope>
</reference>
<dbReference type="PANTHER" id="PTHR47010">
    <property type="entry name" value="CYSTATIN-8-RELATED"/>
    <property type="match status" value="1"/>
</dbReference>
<protein>
    <submittedName>
        <fullName evidence="4">Cystatin-8</fullName>
    </submittedName>
</protein>
<dbReference type="SUPFAM" id="SSF54403">
    <property type="entry name" value="Cystatin/monellin"/>
    <property type="match status" value="1"/>
</dbReference>
<dbReference type="Gene3D" id="3.10.450.10">
    <property type="match status" value="1"/>
</dbReference>
<keyword evidence="3" id="KW-1185">Reference proteome</keyword>
<dbReference type="Proteomes" id="UP000694863">
    <property type="component" value="Unplaced"/>
</dbReference>
<feature type="signal peptide" evidence="1">
    <location>
        <begin position="1"/>
        <end position="21"/>
    </location>
</feature>
<dbReference type="CDD" id="cd00042">
    <property type="entry name" value="CY"/>
    <property type="match status" value="1"/>
</dbReference>
<feature type="chain" id="PRO_5046528767" evidence="1">
    <location>
        <begin position="22"/>
        <end position="142"/>
    </location>
</feature>
<gene>
    <name evidence="4" type="primary">CST8</name>
</gene>
<dbReference type="Pfam" id="PF00031">
    <property type="entry name" value="Cystatin"/>
    <property type="match status" value="1"/>
</dbReference>
<keyword evidence="1" id="KW-0732">Signal</keyword>
<dbReference type="SMART" id="SM00043">
    <property type="entry name" value="CY"/>
    <property type="match status" value="1"/>
</dbReference>
<evidence type="ECO:0000259" key="2">
    <source>
        <dbReference type="SMART" id="SM00043"/>
    </source>
</evidence>
<dbReference type="InterPro" id="IPR052691">
    <property type="entry name" value="Sperm_Mat_Cystatin"/>
</dbReference>
<accession>A0ABM0J857</accession>
<name>A0ABM0J857_ECHTE</name>
<dbReference type="PANTHER" id="PTHR47010:SF1">
    <property type="entry name" value="CYSTATIN-8"/>
    <property type="match status" value="1"/>
</dbReference>
<evidence type="ECO:0000256" key="1">
    <source>
        <dbReference type="SAM" id="SignalP"/>
    </source>
</evidence>
<evidence type="ECO:0000313" key="4">
    <source>
        <dbReference type="RefSeq" id="XP_004717014.1"/>
    </source>
</evidence>
<organism evidence="3 4">
    <name type="scientific">Echinops telfairi</name>
    <name type="common">Lesser hedgehog tenrec</name>
    <dbReference type="NCBI Taxonomy" id="9371"/>
    <lineage>
        <taxon>Eukaryota</taxon>
        <taxon>Metazoa</taxon>
        <taxon>Chordata</taxon>
        <taxon>Craniata</taxon>
        <taxon>Vertebrata</taxon>
        <taxon>Euteleostomi</taxon>
        <taxon>Mammalia</taxon>
        <taxon>Eutheria</taxon>
        <taxon>Afrotheria</taxon>
        <taxon>Tenrecidae</taxon>
        <taxon>Tenrecinae</taxon>
        <taxon>Echinops</taxon>
    </lineage>
</organism>
<sequence>MTGRQWLSLLLLTILVVVVTTTDPAKHHVKVLRKLKPVNSSSANVKQCLWFAMQEYNQESEERYIFKVVKILQAQLQVTDHMEYFIDVEIARSTCKKPLNYNENCVIQQSNKLGKNVTCSFFVRALPWNGEFTVVKRHCVDA</sequence>
<feature type="domain" description="Cystatin" evidence="2">
    <location>
        <begin position="30"/>
        <end position="140"/>
    </location>
</feature>
<dbReference type="GeneID" id="101664416"/>
<dbReference type="RefSeq" id="XP_004717014.1">
    <property type="nucleotide sequence ID" value="XM_004716957.2"/>
</dbReference>
<dbReference type="InterPro" id="IPR046350">
    <property type="entry name" value="Cystatin_sf"/>
</dbReference>